<dbReference type="EMBL" id="CP032134">
    <property type="protein sequence ID" value="AXY55297.1"/>
    <property type="molecule type" value="Genomic_DNA"/>
</dbReference>
<evidence type="ECO:0000313" key="3">
    <source>
        <dbReference type="Proteomes" id="UP000263753"/>
    </source>
</evidence>
<proteinExistence type="predicted"/>
<reference evidence="3" key="1">
    <citation type="submission" date="2018-09" db="EMBL/GenBank/DDBJ databases">
        <title>The complete genome of Acinetobacter sp. strain WCHAc010005.</title>
        <authorList>
            <person name="Hu Y."/>
            <person name="Long H."/>
            <person name="Feng Y."/>
            <person name="Zong Z."/>
        </authorList>
    </citation>
    <scope>NUCLEOTIDE SEQUENCE [LARGE SCALE GENOMIC DNA]</scope>
    <source>
        <strain evidence="3">WCHAc010005</strain>
    </source>
</reference>
<accession>A0A3B7LU64</accession>
<dbReference type="RefSeq" id="WP_087512914.1">
    <property type="nucleotide sequence ID" value="NZ_CP032134.1"/>
</dbReference>
<evidence type="ECO:0008006" key="4">
    <source>
        <dbReference type="Google" id="ProtNLM"/>
    </source>
</evidence>
<dbReference type="Proteomes" id="UP000263753">
    <property type="component" value="Chromosome"/>
</dbReference>
<gene>
    <name evidence="2" type="ORF">CDG60_00965</name>
</gene>
<feature type="chain" id="PRO_5017701013" description="RcnB family protein" evidence="1">
    <location>
        <begin position="23"/>
        <end position="119"/>
    </location>
</feature>
<name>A0A3B7LU64_9GAMM</name>
<evidence type="ECO:0000256" key="1">
    <source>
        <dbReference type="SAM" id="SignalP"/>
    </source>
</evidence>
<dbReference type="KEGG" id="achi:CDG60_00965"/>
<organism evidence="2 3">
    <name type="scientific">Acinetobacter chinensis</name>
    <dbReference type="NCBI Taxonomy" id="2004650"/>
    <lineage>
        <taxon>Bacteria</taxon>
        <taxon>Pseudomonadati</taxon>
        <taxon>Pseudomonadota</taxon>
        <taxon>Gammaproteobacteria</taxon>
        <taxon>Moraxellales</taxon>
        <taxon>Moraxellaceae</taxon>
        <taxon>Acinetobacter</taxon>
    </lineage>
</organism>
<sequence length="119" mass="14282">MKKLISVLALSLGVLSATSAMAGSQYSHYDEHRYHSQDSHRWNNNQWNDRYQQQKRVNPSRDWRAGQKFPRAFDNNRYEISHRDSNRLNRPGRYQQWYKINGDYVLVNERSNRIIRIVG</sequence>
<evidence type="ECO:0000313" key="2">
    <source>
        <dbReference type="EMBL" id="AXY55297.1"/>
    </source>
</evidence>
<dbReference type="Gene3D" id="3.10.450.160">
    <property type="entry name" value="inner membrane protein cigr"/>
    <property type="match status" value="1"/>
</dbReference>
<dbReference type="AlphaFoldDB" id="A0A3B7LU64"/>
<dbReference type="InterPro" id="IPR024572">
    <property type="entry name" value="RcnB"/>
</dbReference>
<feature type="signal peptide" evidence="1">
    <location>
        <begin position="1"/>
        <end position="22"/>
    </location>
</feature>
<protein>
    <recommendedName>
        <fullName evidence="4">RcnB family protein</fullName>
    </recommendedName>
</protein>
<keyword evidence="1" id="KW-0732">Signal</keyword>
<dbReference type="Pfam" id="PF11776">
    <property type="entry name" value="RcnB"/>
    <property type="match status" value="1"/>
</dbReference>